<gene>
    <name evidence="1" type="ORF">DM484_07255</name>
</gene>
<accession>A0A2W4RGT8</accession>
<evidence type="ECO:0000313" key="1">
    <source>
        <dbReference type="EMBL" id="PZN81976.1"/>
    </source>
</evidence>
<protein>
    <submittedName>
        <fullName evidence="1">Uncharacterized protein</fullName>
    </submittedName>
</protein>
<organism evidence="1 2">
    <name type="scientific">Candidatus Methylumidiphilus alinenensis</name>
    <dbReference type="NCBI Taxonomy" id="2202197"/>
    <lineage>
        <taxon>Bacteria</taxon>
        <taxon>Pseudomonadati</taxon>
        <taxon>Pseudomonadota</taxon>
        <taxon>Gammaproteobacteria</taxon>
        <taxon>Methylococcales</taxon>
        <taxon>Candidatus Methylumidiphilus</taxon>
    </lineage>
</organism>
<reference evidence="1 2" key="1">
    <citation type="journal article" date="2018" name="Aquat. Microb. Ecol.">
        <title>Gammaproteobacterial methanotrophs dominate.</title>
        <authorList>
            <person name="Rissanen A.J."/>
            <person name="Saarenheimo J."/>
            <person name="Tiirola M."/>
            <person name="Peura S."/>
            <person name="Aalto S.L."/>
            <person name="Karvinen A."/>
            <person name="Nykanen H."/>
        </authorList>
    </citation>
    <scope>NUCLEOTIDE SEQUENCE [LARGE SCALE GENOMIC DNA]</scope>
    <source>
        <strain evidence="1">AMbin10</strain>
    </source>
</reference>
<sequence length="299" mass="34158">MVRQHEGHSDAFLFVFVGNYEEQETSKALKSFGFSNVHIAFYPCEDEESPNHPEWECIQEAASDEISAWLRTHHPGALPKFPKEYGELEFWWTGIEAEDFDDDEWGIPVSAFSQILPYSHSAKAETWLQILTEAVTDFGIYDNDMQRNHNAIIAATLCEWLHGFEAASGNGYNHFEASTAIDLLDIDKFYLGCRYSNISQSSDIDELLEEAEGDIERLPELALCALTEEARWELRSSLSDYFGGDSGLFWVLYSTIWPKLDRPVNEALCCTLDLSEIEYSELEQPWLFVTEGWTESADD</sequence>
<evidence type="ECO:0000313" key="2">
    <source>
        <dbReference type="Proteomes" id="UP000249396"/>
    </source>
</evidence>
<name>A0A2W4RGT8_9GAMM</name>
<dbReference type="Proteomes" id="UP000249396">
    <property type="component" value="Unassembled WGS sequence"/>
</dbReference>
<comment type="caution">
    <text evidence="1">The sequence shown here is derived from an EMBL/GenBank/DDBJ whole genome shotgun (WGS) entry which is preliminary data.</text>
</comment>
<dbReference type="EMBL" id="QJPH01000242">
    <property type="protein sequence ID" value="PZN81976.1"/>
    <property type="molecule type" value="Genomic_DNA"/>
</dbReference>
<proteinExistence type="predicted"/>
<dbReference type="AlphaFoldDB" id="A0A2W4RGT8"/>